<feature type="chain" id="PRO_5022685873" description="Alginate export domain-containing protein" evidence="2">
    <location>
        <begin position="21"/>
        <end position="515"/>
    </location>
</feature>
<gene>
    <name evidence="3" type="ORF">PX52LOC_05102</name>
</gene>
<dbReference type="KEGG" id="lrs:PX52LOC_05102"/>
<proteinExistence type="predicted"/>
<reference evidence="4" key="1">
    <citation type="submission" date="2019-08" db="EMBL/GenBank/DDBJ databases">
        <title>Limnoglobus roseus gen. nov., sp. nov., a novel freshwater planctomycete with a giant genome from the family Gemmataceae.</title>
        <authorList>
            <person name="Kulichevskaya I.S."/>
            <person name="Naumoff D.G."/>
            <person name="Miroshnikov K."/>
            <person name="Ivanova A."/>
            <person name="Philippov D.A."/>
            <person name="Hakobyan A."/>
            <person name="Rijpstra I.C."/>
            <person name="Sinninghe Damste J.S."/>
            <person name="Liesack W."/>
            <person name="Dedysh S.N."/>
        </authorList>
    </citation>
    <scope>NUCLEOTIDE SEQUENCE [LARGE SCALE GENOMIC DNA]</scope>
    <source>
        <strain evidence="4">PX52</strain>
    </source>
</reference>
<evidence type="ECO:0000313" key="3">
    <source>
        <dbReference type="EMBL" id="QEL18088.1"/>
    </source>
</evidence>
<keyword evidence="2" id="KW-0732">Signal</keyword>
<sequence>MRPLLSAAIILVALAPSAIAQSGSVLEPTTPLVPRTTPAPIGVGSPLLAEPSQRTDADPSVQFPSSVRQPPPAVSIGQPLSTPYDWNQFRLGGQFRIEGDANNFPFHPTSLLPEQPSRAFVNQRYRLWLTYSPNEHVEGYAQMQVGGINWGTNYDFNKNFIGNFTSVVGDRVGIELRRAWLAYKDEDLGKVRVGFLDWHDSFNDTLASSNYDFNVAGIDWVRVAPALNGLRLSAATLLLSDQAFATSNPAPSAGTHSAVLYAFDADQPLTDKFSVGASAYVLYDRGGYSFPTVAAYRYSVESWFGLRAKWDSETLPLAGFVLANTGRRADFGPTGFRNTGWASWLQAGPLKIGEGKLSTQILYASGDSDPGNGRSGEFRTVAQSYRDNFGAQGYWSYLQLTSPNGPGDVADLGVSLQNRGLGLLTAQGKFEYPLAKRLLSTTTAGCLQSAVRNPANGSRDIGTEIGEMFTIDFGGGMKLDTGSAVLFTGDFYRPAPNAAKEATLWEVFGRLQLEF</sequence>
<evidence type="ECO:0000256" key="2">
    <source>
        <dbReference type="SAM" id="SignalP"/>
    </source>
</evidence>
<name>A0A5C1AMF9_9BACT</name>
<accession>A0A5C1AMF9</accession>
<dbReference type="AlphaFoldDB" id="A0A5C1AMF9"/>
<dbReference type="Proteomes" id="UP000324974">
    <property type="component" value="Chromosome"/>
</dbReference>
<feature type="signal peptide" evidence="2">
    <location>
        <begin position="1"/>
        <end position="20"/>
    </location>
</feature>
<protein>
    <recommendedName>
        <fullName evidence="5">Alginate export domain-containing protein</fullName>
    </recommendedName>
</protein>
<keyword evidence="4" id="KW-1185">Reference proteome</keyword>
<evidence type="ECO:0008006" key="5">
    <source>
        <dbReference type="Google" id="ProtNLM"/>
    </source>
</evidence>
<evidence type="ECO:0000313" key="4">
    <source>
        <dbReference type="Proteomes" id="UP000324974"/>
    </source>
</evidence>
<organism evidence="3 4">
    <name type="scientific">Limnoglobus roseus</name>
    <dbReference type="NCBI Taxonomy" id="2598579"/>
    <lineage>
        <taxon>Bacteria</taxon>
        <taxon>Pseudomonadati</taxon>
        <taxon>Planctomycetota</taxon>
        <taxon>Planctomycetia</taxon>
        <taxon>Gemmatales</taxon>
        <taxon>Gemmataceae</taxon>
        <taxon>Limnoglobus</taxon>
    </lineage>
</organism>
<feature type="region of interest" description="Disordered" evidence="1">
    <location>
        <begin position="27"/>
        <end position="79"/>
    </location>
</feature>
<dbReference type="EMBL" id="CP042425">
    <property type="protein sequence ID" value="QEL18088.1"/>
    <property type="molecule type" value="Genomic_DNA"/>
</dbReference>
<evidence type="ECO:0000256" key="1">
    <source>
        <dbReference type="SAM" id="MobiDB-lite"/>
    </source>
</evidence>